<keyword evidence="1" id="KW-0812">Transmembrane</keyword>
<proteinExistence type="predicted"/>
<comment type="caution">
    <text evidence="2">The sequence shown here is derived from an EMBL/GenBank/DDBJ whole genome shotgun (WGS) entry which is preliminary data.</text>
</comment>
<evidence type="ECO:0000313" key="3">
    <source>
        <dbReference type="Proteomes" id="UP000789572"/>
    </source>
</evidence>
<dbReference type="EMBL" id="CAJVPJ010002545">
    <property type="protein sequence ID" value="CAG8623985.1"/>
    <property type="molecule type" value="Genomic_DNA"/>
</dbReference>
<sequence>MTSLVVSGIAPFLDFAGLLMLVEKISIYLLIGATFYCKVMALRAYFSRITKKDIDIKHNSDPSARDTTFNEILANRDARFLTELTDYRVIFNAELASRDENFTAEIQRILIMLNTSTARLDEIEQVLQNYHNNFGRVATEFESINRSITILQTEVNQRHSLVRSTNRRGSDQQIEALSSSARLSNSSTSSQKFANIISTIRELLKAIFARVKDANGYTLDQMCNIVSADILRLGMGAIGKDIIKGFHNGNSIRSENLEKIGAWIDSHLHTTE</sequence>
<protein>
    <submittedName>
        <fullName evidence="2">6822_t:CDS:1</fullName>
    </submittedName>
</protein>
<keyword evidence="1" id="KW-1133">Transmembrane helix</keyword>
<keyword evidence="3" id="KW-1185">Reference proteome</keyword>
<feature type="transmembrane region" description="Helical" evidence="1">
    <location>
        <begin position="25"/>
        <end position="46"/>
    </location>
</feature>
<keyword evidence="1" id="KW-0472">Membrane</keyword>
<organism evidence="2 3">
    <name type="scientific">Paraglomus occultum</name>
    <dbReference type="NCBI Taxonomy" id="144539"/>
    <lineage>
        <taxon>Eukaryota</taxon>
        <taxon>Fungi</taxon>
        <taxon>Fungi incertae sedis</taxon>
        <taxon>Mucoromycota</taxon>
        <taxon>Glomeromycotina</taxon>
        <taxon>Glomeromycetes</taxon>
        <taxon>Paraglomerales</taxon>
        <taxon>Paraglomeraceae</taxon>
        <taxon>Paraglomus</taxon>
    </lineage>
</organism>
<evidence type="ECO:0000256" key="1">
    <source>
        <dbReference type="SAM" id="Phobius"/>
    </source>
</evidence>
<name>A0A9N9GR66_9GLOM</name>
<gene>
    <name evidence="2" type="ORF">POCULU_LOCUS8561</name>
</gene>
<dbReference type="AlphaFoldDB" id="A0A9N9GR66"/>
<dbReference type="Proteomes" id="UP000789572">
    <property type="component" value="Unassembled WGS sequence"/>
</dbReference>
<reference evidence="2" key="1">
    <citation type="submission" date="2021-06" db="EMBL/GenBank/DDBJ databases">
        <authorList>
            <person name="Kallberg Y."/>
            <person name="Tangrot J."/>
            <person name="Rosling A."/>
        </authorList>
    </citation>
    <scope>NUCLEOTIDE SEQUENCE</scope>
    <source>
        <strain evidence="2">IA702</strain>
    </source>
</reference>
<dbReference type="OrthoDB" id="2368357at2759"/>
<evidence type="ECO:0000313" key="2">
    <source>
        <dbReference type="EMBL" id="CAG8623985.1"/>
    </source>
</evidence>
<accession>A0A9N9GR66</accession>